<evidence type="ECO:0000256" key="2">
    <source>
        <dbReference type="ARBA" id="ARBA00005992"/>
    </source>
</evidence>
<dbReference type="STRING" id="562970.Btus_0031"/>
<dbReference type="InterPro" id="IPR038063">
    <property type="entry name" value="Transpep_catalytic_dom"/>
</dbReference>
<evidence type="ECO:0000313" key="11">
    <source>
        <dbReference type="EMBL" id="ADG04809.1"/>
    </source>
</evidence>
<dbReference type="InterPro" id="IPR005490">
    <property type="entry name" value="LD_TPept_cat_dom"/>
</dbReference>
<dbReference type="InterPro" id="IPR050979">
    <property type="entry name" value="LD-transpeptidase"/>
</dbReference>
<keyword evidence="4" id="KW-0808">Transferase</keyword>
<evidence type="ECO:0000256" key="6">
    <source>
        <dbReference type="ARBA" id="ARBA00022960"/>
    </source>
</evidence>
<dbReference type="InterPro" id="IPR036366">
    <property type="entry name" value="PGBDSf"/>
</dbReference>
<feature type="active site" description="Nucleophile" evidence="9">
    <location>
        <position position="168"/>
    </location>
</feature>
<evidence type="ECO:0000256" key="1">
    <source>
        <dbReference type="ARBA" id="ARBA00004752"/>
    </source>
</evidence>
<reference evidence="11 12" key="1">
    <citation type="journal article" date="2011" name="Stand. Genomic Sci.">
        <title>Complete genome sequence of the thermophilic, hydrogen-oxidizing Bacillus tusciae type strain (T2) and reclassification in the new genus, Kyrpidia gen. nov. as Kyrpidia tusciae comb. nov. and emendation of the family Alicyclobacillaceae da Costa and Rainey, 2010.</title>
        <authorList>
            <person name="Klenk H.P."/>
            <person name="Lapidus A."/>
            <person name="Chertkov O."/>
            <person name="Copeland A."/>
            <person name="Del Rio T.G."/>
            <person name="Nolan M."/>
            <person name="Lucas S."/>
            <person name="Chen F."/>
            <person name="Tice H."/>
            <person name="Cheng J.F."/>
            <person name="Han C."/>
            <person name="Bruce D."/>
            <person name="Goodwin L."/>
            <person name="Pitluck S."/>
            <person name="Pati A."/>
            <person name="Ivanova N."/>
            <person name="Mavromatis K."/>
            <person name="Daum C."/>
            <person name="Chen A."/>
            <person name="Palaniappan K."/>
            <person name="Chang Y.J."/>
            <person name="Land M."/>
            <person name="Hauser L."/>
            <person name="Jeffries C.D."/>
            <person name="Detter J.C."/>
            <person name="Rohde M."/>
            <person name="Abt B."/>
            <person name="Pukall R."/>
            <person name="Goker M."/>
            <person name="Bristow J."/>
            <person name="Markowitz V."/>
            <person name="Hugenholtz P."/>
            <person name="Eisen J.A."/>
        </authorList>
    </citation>
    <scope>NUCLEOTIDE SEQUENCE [LARGE SCALE GENOMIC DNA]</scope>
    <source>
        <strain evidence="11 12">DSM 2912</strain>
    </source>
</reference>
<comment type="similarity">
    <text evidence="2">Belongs to the YkuD family.</text>
</comment>
<dbReference type="InterPro" id="IPR036365">
    <property type="entry name" value="PGBD-like_sf"/>
</dbReference>
<protein>
    <submittedName>
        <fullName evidence="11">ErfK/YbiS/YcfS/YnhG family protein</fullName>
    </submittedName>
</protein>
<feature type="active site" description="Proton donor/acceptor" evidence="9">
    <location>
        <position position="152"/>
    </location>
</feature>
<dbReference type="PANTHER" id="PTHR30582:SF24">
    <property type="entry name" value="L,D-TRANSPEPTIDASE ERFK_SRFK-RELATED"/>
    <property type="match status" value="1"/>
</dbReference>
<dbReference type="PANTHER" id="PTHR30582">
    <property type="entry name" value="L,D-TRANSPEPTIDASE"/>
    <property type="match status" value="1"/>
</dbReference>
<dbReference type="EMBL" id="CP002017">
    <property type="protein sequence ID" value="ADG04809.1"/>
    <property type="molecule type" value="Genomic_DNA"/>
</dbReference>
<dbReference type="Gene3D" id="1.10.101.10">
    <property type="entry name" value="PGBD-like superfamily/PGBD"/>
    <property type="match status" value="2"/>
</dbReference>
<evidence type="ECO:0000256" key="4">
    <source>
        <dbReference type="ARBA" id="ARBA00022679"/>
    </source>
</evidence>
<dbReference type="Gene3D" id="2.40.440.10">
    <property type="entry name" value="L,D-transpeptidase catalytic domain-like"/>
    <property type="match status" value="1"/>
</dbReference>
<name>D5WR19_KYRT2</name>
<evidence type="ECO:0000256" key="9">
    <source>
        <dbReference type="PROSITE-ProRule" id="PRU01373"/>
    </source>
</evidence>
<dbReference type="CDD" id="cd16913">
    <property type="entry name" value="YkuD_like"/>
    <property type="match status" value="1"/>
</dbReference>
<keyword evidence="5" id="KW-0378">Hydrolase</keyword>
<dbReference type="PROSITE" id="PS52029">
    <property type="entry name" value="LD_TPASE"/>
    <property type="match status" value="1"/>
</dbReference>
<dbReference type="RefSeq" id="WP_013074103.1">
    <property type="nucleotide sequence ID" value="NC_014098.1"/>
</dbReference>
<keyword evidence="7 9" id="KW-0573">Peptidoglycan synthesis</keyword>
<keyword evidence="6 9" id="KW-0133">Cell shape</keyword>
<dbReference type="GO" id="GO:0018104">
    <property type="term" value="P:peptidoglycan-protein cross-linking"/>
    <property type="evidence" value="ECO:0007669"/>
    <property type="project" value="TreeGrafter"/>
</dbReference>
<proteinExistence type="inferred from homology"/>
<gene>
    <name evidence="11" type="ordered locus">Btus_0031</name>
</gene>
<evidence type="ECO:0000259" key="10">
    <source>
        <dbReference type="PROSITE" id="PS52029"/>
    </source>
</evidence>
<sequence length="276" mass="29841">MILASRFLRLTTPYMRGPDVIAVQRRLTVFGRLSSWDGIYGPVTARAVAEFQRASGLLSDGIVGPATWVALGIEQVEWGGGQFHIAIDTERRVLSLFQRDRLIRSFPVAVGKPTTPTPVGDWVIVEKIANPGGPFGAAWMRLSVPNGGYGIHGTNNPGSVGRAVSHGCVRMHNEDVIQVYQTVPLGTLVTITGRVLTTRLLHMGVTPGDDIAQVQRMLQVLGFYRGDTDGIFGRITDTAVRAFQQSAQLTVDGIVGPRTAVTLESHYDIALGDVQP</sequence>
<dbReference type="UniPathway" id="UPA00219"/>
<keyword evidence="8 9" id="KW-0961">Cell wall biogenesis/degradation</keyword>
<keyword evidence="3" id="KW-0328">Glycosyltransferase</keyword>
<dbReference type="AlphaFoldDB" id="D5WR19"/>
<dbReference type="GO" id="GO:0005576">
    <property type="term" value="C:extracellular region"/>
    <property type="evidence" value="ECO:0007669"/>
    <property type="project" value="TreeGrafter"/>
</dbReference>
<evidence type="ECO:0000256" key="7">
    <source>
        <dbReference type="ARBA" id="ARBA00022984"/>
    </source>
</evidence>
<keyword evidence="12" id="KW-1185">Reference proteome</keyword>
<dbReference type="GO" id="GO:0008360">
    <property type="term" value="P:regulation of cell shape"/>
    <property type="evidence" value="ECO:0007669"/>
    <property type="project" value="UniProtKB-UniRule"/>
</dbReference>
<comment type="pathway">
    <text evidence="1 9">Cell wall biogenesis; peptidoglycan biosynthesis.</text>
</comment>
<dbReference type="KEGG" id="bts:Btus_0031"/>
<dbReference type="Proteomes" id="UP000002368">
    <property type="component" value="Chromosome"/>
</dbReference>
<dbReference type="eggNOG" id="COG3409">
    <property type="taxonomic scope" value="Bacteria"/>
</dbReference>
<dbReference type="Pfam" id="PF03734">
    <property type="entry name" value="YkuD"/>
    <property type="match status" value="1"/>
</dbReference>
<dbReference type="InterPro" id="IPR002477">
    <property type="entry name" value="Peptidoglycan-bd-like"/>
</dbReference>
<dbReference type="GO" id="GO:0016757">
    <property type="term" value="F:glycosyltransferase activity"/>
    <property type="evidence" value="ECO:0007669"/>
    <property type="project" value="UniProtKB-KW"/>
</dbReference>
<accession>D5WR19</accession>
<evidence type="ECO:0000256" key="8">
    <source>
        <dbReference type="ARBA" id="ARBA00023316"/>
    </source>
</evidence>
<organism evidence="11 12">
    <name type="scientific">Kyrpidia tusciae (strain DSM 2912 / NBRC 15312 / T2)</name>
    <name type="common">Bacillus tusciae</name>
    <dbReference type="NCBI Taxonomy" id="562970"/>
    <lineage>
        <taxon>Bacteria</taxon>
        <taxon>Bacillati</taxon>
        <taxon>Bacillota</taxon>
        <taxon>Bacilli</taxon>
        <taxon>Bacillales</taxon>
        <taxon>Alicyclobacillaceae</taxon>
        <taxon>Kyrpidia</taxon>
    </lineage>
</organism>
<dbReference type="SUPFAM" id="SSF47090">
    <property type="entry name" value="PGBD-like"/>
    <property type="match status" value="2"/>
</dbReference>
<evidence type="ECO:0000256" key="5">
    <source>
        <dbReference type="ARBA" id="ARBA00022801"/>
    </source>
</evidence>
<feature type="domain" description="L,D-TPase catalytic" evidence="10">
    <location>
        <begin position="83"/>
        <end position="192"/>
    </location>
</feature>
<dbReference type="eggNOG" id="COG1376">
    <property type="taxonomic scope" value="Bacteria"/>
</dbReference>
<dbReference type="HOGENOM" id="CLU_874170_0_0_9"/>
<dbReference type="Pfam" id="PF01471">
    <property type="entry name" value="PG_binding_1"/>
    <property type="match status" value="2"/>
</dbReference>
<dbReference type="SUPFAM" id="SSF141523">
    <property type="entry name" value="L,D-transpeptidase catalytic domain-like"/>
    <property type="match status" value="1"/>
</dbReference>
<evidence type="ECO:0000313" key="12">
    <source>
        <dbReference type="Proteomes" id="UP000002368"/>
    </source>
</evidence>
<dbReference type="OrthoDB" id="9787225at2"/>
<dbReference type="GO" id="GO:0071555">
    <property type="term" value="P:cell wall organization"/>
    <property type="evidence" value="ECO:0007669"/>
    <property type="project" value="UniProtKB-UniRule"/>
</dbReference>
<dbReference type="MEROPS" id="C82.003"/>
<dbReference type="GO" id="GO:0071972">
    <property type="term" value="F:peptidoglycan L,D-transpeptidase activity"/>
    <property type="evidence" value="ECO:0007669"/>
    <property type="project" value="TreeGrafter"/>
</dbReference>
<evidence type="ECO:0000256" key="3">
    <source>
        <dbReference type="ARBA" id="ARBA00022676"/>
    </source>
</evidence>